<organism evidence="1">
    <name type="scientific">viral metagenome</name>
    <dbReference type="NCBI Taxonomy" id="1070528"/>
    <lineage>
        <taxon>unclassified sequences</taxon>
        <taxon>metagenomes</taxon>
        <taxon>organismal metagenomes</taxon>
    </lineage>
</organism>
<accession>A0A6C0E6A1</accession>
<evidence type="ECO:0000313" key="1">
    <source>
        <dbReference type="EMBL" id="QHT24242.1"/>
    </source>
</evidence>
<proteinExistence type="predicted"/>
<protein>
    <submittedName>
        <fullName evidence="1">Uncharacterized protein</fullName>
    </submittedName>
</protein>
<reference evidence="1" key="1">
    <citation type="journal article" date="2020" name="Nature">
        <title>Giant virus diversity and host interactions through global metagenomics.</title>
        <authorList>
            <person name="Schulz F."/>
            <person name="Roux S."/>
            <person name="Paez-Espino D."/>
            <person name="Jungbluth S."/>
            <person name="Walsh D.A."/>
            <person name="Denef V.J."/>
            <person name="McMahon K.D."/>
            <person name="Konstantinidis K.T."/>
            <person name="Eloe-Fadrosh E.A."/>
            <person name="Kyrpides N.C."/>
            <person name="Woyke T."/>
        </authorList>
    </citation>
    <scope>NUCLEOTIDE SEQUENCE</scope>
    <source>
        <strain evidence="1">GVMAG-M-3300023179-138</strain>
    </source>
</reference>
<sequence>MWLIVIVFVFVLLMIAKQTRDSFIDYDPELDVLADKNPAAIFAKTRHLMKKYNLEGGPLAKMSEILDRYDRPEVWGHAANIQGKDPGELARIYLDGKE</sequence>
<dbReference type="EMBL" id="MN739743">
    <property type="protein sequence ID" value="QHT24242.1"/>
    <property type="molecule type" value="Genomic_DNA"/>
</dbReference>
<name>A0A6C0E6A1_9ZZZZ</name>
<dbReference type="AlphaFoldDB" id="A0A6C0E6A1"/>